<dbReference type="InterPro" id="IPR026891">
    <property type="entry name" value="Fn3-like"/>
</dbReference>
<reference evidence="7 8" key="1">
    <citation type="submission" date="2019-07" db="EMBL/GenBank/DDBJ databases">
        <authorList>
            <person name="Hibberd C M."/>
            <person name="Gehrig L. J."/>
            <person name="Chang H.-W."/>
            <person name="Venkatesh S."/>
        </authorList>
    </citation>
    <scope>NUCLEOTIDE SEQUENCE [LARGE SCALE GENOMIC DNA]</scope>
    <source>
        <strain evidence="7">Dorea_formicigenerans_SSTS_Bg7063</strain>
    </source>
</reference>
<dbReference type="InterPro" id="IPR002772">
    <property type="entry name" value="Glyco_hydro_3_C"/>
</dbReference>
<dbReference type="PROSITE" id="PS00775">
    <property type="entry name" value="GLYCOSYL_HYDROL_F3"/>
    <property type="match status" value="1"/>
</dbReference>
<protein>
    <submittedName>
        <fullName evidence="7">Thermostable beta-glucosidase B</fullName>
        <ecNumber evidence="7">3.2.1.21</ecNumber>
    </submittedName>
</protein>
<dbReference type="AlphaFoldDB" id="A0A564U542"/>
<comment type="similarity">
    <text evidence="1 4">Belongs to the glycosyl hydrolase 3 family.</text>
</comment>
<feature type="domain" description="Fibronectin type III-like" evidence="6">
    <location>
        <begin position="437"/>
        <end position="511"/>
    </location>
</feature>
<evidence type="ECO:0000313" key="8">
    <source>
        <dbReference type="Proteomes" id="UP000358366"/>
    </source>
</evidence>
<dbReference type="InterPro" id="IPR036881">
    <property type="entry name" value="Glyco_hydro_3_C_sf"/>
</dbReference>
<dbReference type="InterPro" id="IPR017853">
    <property type="entry name" value="GH"/>
</dbReference>
<evidence type="ECO:0000256" key="5">
    <source>
        <dbReference type="SAM" id="Phobius"/>
    </source>
</evidence>
<dbReference type="InterPro" id="IPR019800">
    <property type="entry name" value="Glyco_hydro_3_AS"/>
</dbReference>
<keyword evidence="4 7" id="KW-0326">Glycosidase</keyword>
<dbReference type="EC" id="3.2.1.21" evidence="7"/>
<accession>A0A564U542</accession>
<dbReference type="RefSeq" id="WP_144125032.1">
    <property type="nucleotide sequence ID" value="NZ_CABHNI010000037.1"/>
</dbReference>
<keyword evidence="5" id="KW-0472">Membrane</keyword>
<dbReference type="PRINTS" id="PR00133">
    <property type="entry name" value="GLHYDRLASE3"/>
</dbReference>
<feature type="transmembrane region" description="Helical" evidence="5">
    <location>
        <begin position="907"/>
        <end position="927"/>
    </location>
</feature>
<evidence type="ECO:0000256" key="2">
    <source>
        <dbReference type="ARBA" id="ARBA00022801"/>
    </source>
</evidence>
<dbReference type="InterPro" id="IPR001764">
    <property type="entry name" value="Glyco_hydro_3_N"/>
</dbReference>
<name>A0A564U542_9FIRM</name>
<dbReference type="PANTHER" id="PTHR42715">
    <property type="entry name" value="BETA-GLUCOSIDASE"/>
    <property type="match status" value="1"/>
</dbReference>
<evidence type="ECO:0000313" key="7">
    <source>
        <dbReference type="EMBL" id="VUX14605.1"/>
    </source>
</evidence>
<dbReference type="GO" id="GO:0008422">
    <property type="term" value="F:beta-glucosidase activity"/>
    <property type="evidence" value="ECO:0007669"/>
    <property type="project" value="UniProtKB-EC"/>
</dbReference>
<keyword evidence="5" id="KW-1133">Transmembrane helix</keyword>
<dbReference type="SUPFAM" id="SSF52279">
    <property type="entry name" value="Beta-D-glucan exohydrolase, C-terminal domain"/>
    <property type="match status" value="1"/>
</dbReference>
<dbReference type="InterPro" id="IPR050288">
    <property type="entry name" value="Cellulose_deg_GH3"/>
</dbReference>
<organism evidence="7 8">
    <name type="scientific">Dorea formicigenerans</name>
    <dbReference type="NCBI Taxonomy" id="39486"/>
    <lineage>
        <taxon>Bacteria</taxon>
        <taxon>Bacillati</taxon>
        <taxon>Bacillota</taxon>
        <taxon>Clostridia</taxon>
        <taxon>Lachnospirales</taxon>
        <taxon>Lachnospiraceae</taxon>
        <taxon>Dorea</taxon>
    </lineage>
</organism>
<feature type="transmembrane region" description="Helical" evidence="5">
    <location>
        <begin position="6"/>
        <end position="27"/>
    </location>
</feature>
<dbReference type="SUPFAM" id="SSF51445">
    <property type="entry name" value="(Trans)glycosidases"/>
    <property type="match status" value="1"/>
</dbReference>
<evidence type="ECO:0000256" key="3">
    <source>
        <dbReference type="ARBA" id="ARBA00023277"/>
    </source>
</evidence>
<keyword evidence="5" id="KW-0812">Transmembrane</keyword>
<dbReference type="Gene3D" id="3.40.50.1700">
    <property type="entry name" value="Glycoside hydrolase family 3 C-terminal domain"/>
    <property type="match status" value="1"/>
</dbReference>
<sequence length="934" mass="103017">MEKTIVMSAAIASIVCFVAIIVLLVVRAKRNGTYRGKKLAVKIGTVFLSLFLTVMVVCNFVVYRFSNVINQYFSTIDLDDPDVQEVRNAGLELTEEIEDEGIVLLKNENDTLPLSEKKVNVFGYTSIDINFGGTGSGGAKDTTNISLYQGLKNAGIETNSELETLYEDNYHSKEDVNVMAMTGGDYNNYEPSADIYTDEIIDSAKEFSDTALVVLTRNGGEGSDLPLDTADYEGGAAGQHYLELNQNEKDMLAVVEKNFSNVVIIINSSNAMELGFVDDDAVDAAIWVGGPGSTGCNSIGKVLTGEVNPSGRLADTYAYDATSAPSYNNFGDFVYENTDNKYSLIFSNPAVFDEDHYMYVDYAEGIYIGYRYYETRWVDNETGECDEEAYHAAVQYPFGYGLSYTDFTQEIEDFEDDGENITMKVKVTNTGDTAGKDVVQVYYTAPYYVGGIEKSHVNLINYGKTELLQPGESDTIEISFKYEDMASYDYEEKCSYVLEHGKYEIKLMNNSHDVIDSRSVTVNEDVIYNEDNAGARSSDETTAVNHFDDVSTGNDVKYVSRADWEGTIPTERAQNKEATDEIIEAVESREVDSAGETEDIVVKDHGLTLDDMKGLDYDDPKWDELLEQISVDEMENLISFGGYATQEIDSIDKTQTSDQDGPAGINSLVSGNVKGIQYPSEVVIASTWNQDLAEKYGKVLGNEASVYGVSGLYAPAMNNHRSPFSGRNFEYYSEDGVLAGKTAAAFIRGAGDAGVYCYMKHFALDDQESNRLGLCVWGTEQAMREIYLKPFEISVKEGNVTAVMASDSRLGTTWCGESSELLNNVLRDEWGFDGMVITDYVTDNYKNADNAIQNGCDLMLTTTGQNLSKSADSIDGRQAMRRATHNILYTVANSNAQEISKADFPTWTFLLIGADVIIFAAGLAIILKITAKKK</sequence>
<keyword evidence="2 4" id="KW-0378">Hydrolase</keyword>
<evidence type="ECO:0000259" key="6">
    <source>
        <dbReference type="SMART" id="SM01217"/>
    </source>
</evidence>
<proteinExistence type="inferred from homology"/>
<dbReference type="PANTHER" id="PTHR42715:SF10">
    <property type="entry name" value="BETA-GLUCOSIDASE"/>
    <property type="match status" value="1"/>
</dbReference>
<evidence type="ECO:0000256" key="4">
    <source>
        <dbReference type="RuleBase" id="RU361161"/>
    </source>
</evidence>
<dbReference type="Pfam" id="PF00933">
    <property type="entry name" value="Glyco_hydro_3"/>
    <property type="match status" value="1"/>
</dbReference>
<dbReference type="Pfam" id="PF14310">
    <property type="entry name" value="Fn3-like"/>
    <property type="match status" value="1"/>
</dbReference>
<dbReference type="Pfam" id="PF01915">
    <property type="entry name" value="Glyco_hydro_3_C"/>
    <property type="match status" value="1"/>
</dbReference>
<dbReference type="Gene3D" id="3.20.20.300">
    <property type="entry name" value="Glycoside hydrolase, family 3, N-terminal domain"/>
    <property type="match status" value="1"/>
</dbReference>
<dbReference type="EMBL" id="CABHNI010000037">
    <property type="protein sequence ID" value="VUX14605.1"/>
    <property type="molecule type" value="Genomic_DNA"/>
</dbReference>
<dbReference type="SMART" id="SM01217">
    <property type="entry name" value="Fn3_like"/>
    <property type="match status" value="1"/>
</dbReference>
<keyword evidence="3" id="KW-0119">Carbohydrate metabolism</keyword>
<gene>
    <name evidence="7" type="primary">bglB_2</name>
    <name evidence="7" type="ORF">DFSSTS7063_02103</name>
</gene>
<evidence type="ECO:0000256" key="1">
    <source>
        <dbReference type="ARBA" id="ARBA00005336"/>
    </source>
</evidence>
<dbReference type="InterPro" id="IPR036962">
    <property type="entry name" value="Glyco_hydro_3_N_sf"/>
</dbReference>
<dbReference type="GO" id="GO:0005975">
    <property type="term" value="P:carbohydrate metabolic process"/>
    <property type="evidence" value="ECO:0007669"/>
    <property type="project" value="InterPro"/>
</dbReference>
<dbReference type="Gene3D" id="2.60.40.10">
    <property type="entry name" value="Immunoglobulins"/>
    <property type="match status" value="1"/>
</dbReference>
<feature type="transmembrane region" description="Helical" evidence="5">
    <location>
        <begin position="39"/>
        <end position="63"/>
    </location>
</feature>
<dbReference type="Proteomes" id="UP000358366">
    <property type="component" value="Unassembled WGS sequence"/>
</dbReference>
<dbReference type="InterPro" id="IPR013783">
    <property type="entry name" value="Ig-like_fold"/>
</dbReference>